<accession>A0ABW1FQE3</accession>
<evidence type="ECO:0000259" key="2">
    <source>
        <dbReference type="Pfam" id="PF00144"/>
    </source>
</evidence>
<feature type="compositionally biased region" description="Low complexity" evidence="1">
    <location>
        <begin position="424"/>
        <end position="442"/>
    </location>
</feature>
<evidence type="ECO:0000313" key="3">
    <source>
        <dbReference type="EMBL" id="MFC5895753.1"/>
    </source>
</evidence>
<dbReference type="GO" id="GO:0016787">
    <property type="term" value="F:hydrolase activity"/>
    <property type="evidence" value="ECO:0007669"/>
    <property type="project" value="UniProtKB-KW"/>
</dbReference>
<feature type="region of interest" description="Disordered" evidence="1">
    <location>
        <begin position="393"/>
        <end position="442"/>
    </location>
</feature>
<proteinExistence type="predicted"/>
<protein>
    <submittedName>
        <fullName evidence="3">Serine hydrolase domain-containing protein</fullName>
        <ecNumber evidence="3">3.-.-.-</ecNumber>
    </submittedName>
</protein>
<comment type="caution">
    <text evidence="3">The sequence shown here is derived from an EMBL/GenBank/DDBJ whole genome shotgun (WGS) entry which is preliminary data.</text>
</comment>
<feature type="domain" description="Beta-lactamase-related" evidence="2">
    <location>
        <begin position="75"/>
        <end position="403"/>
    </location>
</feature>
<dbReference type="PANTHER" id="PTHR46825:SF7">
    <property type="entry name" value="D-ALANYL-D-ALANINE CARBOXYPEPTIDASE"/>
    <property type="match status" value="1"/>
</dbReference>
<organism evidence="3 4">
    <name type="scientific">Streptomyces ramulosus</name>
    <dbReference type="NCBI Taxonomy" id="47762"/>
    <lineage>
        <taxon>Bacteria</taxon>
        <taxon>Bacillati</taxon>
        <taxon>Actinomycetota</taxon>
        <taxon>Actinomycetes</taxon>
        <taxon>Kitasatosporales</taxon>
        <taxon>Streptomycetaceae</taxon>
        <taxon>Streptomyces</taxon>
    </lineage>
</organism>
<reference evidence="4" key="1">
    <citation type="journal article" date="2019" name="Int. J. Syst. Evol. Microbiol.">
        <title>The Global Catalogue of Microorganisms (GCM) 10K type strain sequencing project: providing services to taxonomists for standard genome sequencing and annotation.</title>
        <authorList>
            <consortium name="The Broad Institute Genomics Platform"/>
            <consortium name="The Broad Institute Genome Sequencing Center for Infectious Disease"/>
            <person name="Wu L."/>
            <person name="Ma J."/>
        </authorList>
    </citation>
    <scope>NUCLEOTIDE SEQUENCE [LARGE SCALE GENOMIC DNA]</scope>
    <source>
        <strain evidence="4">CGMCC 1.15809</strain>
    </source>
</reference>
<dbReference type="RefSeq" id="WP_345088229.1">
    <property type="nucleotide sequence ID" value="NZ_BAAAWG010000014.1"/>
</dbReference>
<gene>
    <name evidence="3" type="ORF">ACFP3M_23445</name>
</gene>
<evidence type="ECO:0000256" key="1">
    <source>
        <dbReference type="SAM" id="MobiDB-lite"/>
    </source>
</evidence>
<evidence type="ECO:0000313" key="4">
    <source>
        <dbReference type="Proteomes" id="UP001596241"/>
    </source>
</evidence>
<dbReference type="InterPro" id="IPR001466">
    <property type="entry name" value="Beta-lactam-related"/>
</dbReference>
<feature type="region of interest" description="Disordered" evidence="1">
    <location>
        <begin position="1"/>
        <end position="26"/>
    </location>
</feature>
<dbReference type="Proteomes" id="UP001596241">
    <property type="component" value="Unassembled WGS sequence"/>
</dbReference>
<dbReference type="PANTHER" id="PTHR46825">
    <property type="entry name" value="D-ALANYL-D-ALANINE-CARBOXYPEPTIDASE/ENDOPEPTIDASE AMPH"/>
    <property type="match status" value="1"/>
</dbReference>
<feature type="compositionally biased region" description="Pro residues" evidence="1">
    <location>
        <begin position="7"/>
        <end position="20"/>
    </location>
</feature>
<keyword evidence="4" id="KW-1185">Reference proteome</keyword>
<dbReference type="SUPFAM" id="SSF56601">
    <property type="entry name" value="beta-lactamase/transpeptidase-like"/>
    <property type="match status" value="1"/>
</dbReference>
<dbReference type="Pfam" id="PF00144">
    <property type="entry name" value="Beta-lactamase"/>
    <property type="match status" value="1"/>
</dbReference>
<dbReference type="EMBL" id="JBHSPW010000011">
    <property type="protein sequence ID" value="MFC5895753.1"/>
    <property type="molecule type" value="Genomic_DNA"/>
</dbReference>
<dbReference type="InterPro" id="IPR050491">
    <property type="entry name" value="AmpC-like"/>
</dbReference>
<name>A0ABW1FQE3_9ACTN</name>
<dbReference type="Gene3D" id="3.40.710.10">
    <property type="entry name" value="DD-peptidase/beta-lactamase superfamily"/>
    <property type="match status" value="1"/>
</dbReference>
<dbReference type="InterPro" id="IPR012338">
    <property type="entry name" value="Beta-lactam/transpept-like"/>
</dbReference>
<keyword evidence="3" id="KW-0378">Hydrolase</keyword>
<dbReference type="EC" id="3.-.-.-" evidence="3"/>
<sequence>MTTQRPHPAPAGVPRRPPAPPERRRPPAARPLLAALLALSCLLLTACTGRHYHLLGPSPVPRPPDTTTPALRGMVAAGAPGAAALVTRGGRYAASRYSAAGVADLRTRRPMERGDHFRAGSLTKTLVATVVLQLAAERRLTLDGSAGRLLTTGHHRPPVLSREDLAPLSRVTVRQLLDHTSGLFNYTDDPALRLTGAGFAAHRYDTHTPAELLRRALRHPPGAAPGARYAYSNTNYVVLGLIVEAVTGRRYAEEIRRRILAPVGLNQTSFPGTRTALPRPHGRAYLRTGDRRIDVTDLNPSWAGAAGEMITTLDDLNSFFGALLSGRLLPPRELAELRDERATKGAYGLGVYATRLPCGVTVWGHNGDIHGSYARTAASADGMHLVSYHVNTDAPEARPDDDAVLTAEFCPKPDRKPDPGSGAGTAKPATATDAPRAAAPTP</sequence>